<keyword evidence="3" id="KW-1185">Reference proteome</keyword>
<proteinExistence type="predicted"/>
<dbReference type="Gramene" id="TuG1812G0300000238.01.T01">
    <property type="protein sequence ID" value="TuG1812G0300000238.01.T01"/>
    <property type="gene ID" value="TuG1812G0300000238.01"/>
</dbReference>
<reference evidence="2" key="2">
    <citation type="submission" date="2018-03" db="EMBL/GenBank/DDBJ databases">
        <title>The Triticum urartu genome reveals the dynamic nature of wheat genome evolution.</title>
        <authorList>
            <person name="Ling H."/>
            <person name="Ma B."/>
            <person name="Shi X."/>
            <person name="Liu H."/>
            <person name="Dong L."/>
            <person name="Sun H."/>
            <person name="Cao Y."/>
            <person name="Gao Q."/>
            <person name="Zheng S."/>
            <person name="Li Y."/>
            <person name="Yu Y."/>
            <person name="Du H."/>
            <person name="Qi M."/>
            <person name="Li Y."/>
            <person name="Yu H."/>
            <person name="Cui Y."/>
            <person name="Wang N."/>
            <person name="Chen C."/>
            <person name="Wu H."/>
            <person name="Zhao Y."/>
            <person name="Zhang J."/>
            <person name="Li Y."/>
            <person name="Zhou W."/>
            <person name="Zhang B."/>
            <person name="Hu W."/>
            <person name="Eijk M."/>
            <person name="Tang J."/>
            <person name="Witsenboer H."/>
            <person name="Zhao S."/>
            <person name="Li Z."/>
            <person name="Zhang A."/>
            <person name="Wang D."/>
            <person name="Liang C."/>
        </authorList>
    </citation>
    <scope>NUCLEOTIDE SEQUENCE [LARGE SCALE GENOMIC DNA]</scope>
    <source>
        <strain evidence="2">cv. G1812</strain>
    </source>
</reference>
<reference evidence="3" key="1">
    <citation type="journal article" date="2013" name="Nature">
        <title>Draft genome of the wheat A-genome progenitor Triticum urartu.</title>
        <authorList>
            <person name="Ling H.Q."/>
            <person name="Zhao S."/>
            <person name="Liu D."/>
            <person name="Wang J."/>
            <person name="Sun H."/>
            <person name="Zhang C."/>
            <person name="Fan H."/>
            <person name="Li D."/>
            <person name="Dong L."/>
            <person name="Tao Y."/>
            <person name="Gao C."/>
            <person name="Wu H."/>
            <person name="Li Y."/>
            <person name="Cui Y."/>
            <person name="Guo X."/>
            <person name="Zheng S."/>
            <person name="Wang B."/>
            <person name="Yu K."/>
            <person name="Liang Q."/>
            <person name="Yang W."/>
            <person name="Lou X."/>
            <person name="Chen J."/>
            <person name="Feng M."/>
            <person name="Jian J."/>
            <person name="Zhang X."/>
            <person name="Luo G."/>
            <person name="Jiang Y."/>
            <person name="Liu J."/>
            <person name="Wang Z."/>
            <person name="Sha Y."/>
            <person name="Zhang B."/>
            <person name="Wu H."/>
            <person name="Tang D."/>
            <person name="Shen Q."/>
            <person name="Xue P."/>
            <person name="Zou S."/>
            <person name="Wang X."/>
            <person name="Liu X."/>
            <person name="Wang F."/>
            <person name="Yang Y."/>
            <person name="An X."/>
            <person name="Dong Z."/>
            <person name="Zhang K."/>
            <person name="Zhang X."/>
            <person name="Luo M.C."/>
            <person name="Dvorak J."/>
            <person name="Tong Y."/>
            <person name="Wang J."/>
            <person name="Yang H."/>
            <person name="Li Z."/>
            <person name="Wang D."/>
            <person name="Zhang A."/>
            <person name="Wang J."/>
        </authorList>
    </citation>
    <scope>NUCLEOTIDE SEQUENCE</scope>
    <source>
        <strain evidence="3">cv. G1812</strain>
    </source>
</reference>
<dbReference type="AlphaFoldDB" id="A0A8R7PMZ5"/>
<evidence type="ECO:0008006" key="4">
    <source>
        <dbReference type="Google" id="ProtNLM"/>
    </source>
</evidence>
<reference evidence="2" key="3">
    <citation type="submission" date="2022-06" db="UniProtKB">
        <authorList>
            <consortium name="EnsemblPlants"/>
        </authorList>
    </citation>
    <scope>IDENTIFICATION</scope>
</reference>
<protein>
    <recommendedName>
        <fullName evidence="4">Secreted protein</fullName>
    </recommendedName>
</protein>
<dbReference type="Proteomes" id="UP000015106">
    <property type="component" value="Chromosome 3"/>
</dbReference>
<evidence type="ECO:0000313" key="3">
    <source>
        <dbReference type="Proteomes" id="UP000015106"/>
    </source>
</evidence>
<sequence>MWPLSSVLICPLRCFCLGGNTTSCLSYRNLLYIQSYVRSACMLEKEILPLFGFQNKRLGIPKEVIPLVASIIPSCRDNDPSKQPSFYQLLSSLKKLQWLHCYRKPMTICECCL</sequence>
<evidence type="ECO:0000256" key="1">
    <source>
        <dbReference type="SAM" id="SignalP"/>
    </source>
</evidence>
<feature type="chain" id="PRO_5035758862" description="Secreted protein" evidence="1">
    <location>
        <begin position="19"/>
        <end position="113"/>
    </location>
</feature>
<keyword evidence="1" id="KW-0732">Signal</keyword>
<organism evidence="2 3">
    <name type="scientific">Triticum urartu</name>
    <name type="common">Red wild einkorn</name>
    <name type="synonym">Crithodium urartu</name>
    <dbReference type="NCBI Taxonomy" id="4572"/>
    <lineage>
        <taxon>Eukaryota</taxon>
        <taxon>Viridiplantae</taxon>
        <taxon>Streptophyta</taxon>
        <taxon>Embryophyta</taxon>
        <taxon>Tracheophyta</taxon>
        <taxon>Spermatophyta</taxon>
        <taxon>Magnoliopsida</taxon>
        <taxon>Liliopsida</taxon>
        <taxon>Poales</taxon>
        <taxon>Poaceae</taxon>
        <taxon>BOP clade</taxon>
        <taxon>Pooideae</taxon>
        <taxon>Triticodae</taxon>
        <taxon>Triticeae</taxon>
        <taxon>Triticinae</taxon>
        <taxon>Triticum</taxon>
    </lineage>
</organism>
<name>A0A8R7PMZ5_TRIUA</name>
<dbReference type="EnsemblPlants" id="TuG1812G0300000238.01.T01">
    <property type="protein sequence ID" value="TuG1812G0300000238.01.T01"/>
    <property type="gene ID" value="TuG1812G0300000238.01"/>
</dbReference>
<accession>A0A8R7PMZ5</accession>
<evidence type="ECO:0000313" key="2">
    <source>
        <dbReference type="EnsemblPlants" id="TuG1812G0300000238.01.T01"/>
    </source>
</evidence>
<feature type="signal peptide" evidence="1">
    <location>
        <begin position="1"/>
        <end position="18"/>
    </location>
</feature>